<name>A0ABU0J023_9HYPH</name>
<feature type="domain" description="Putative zinc-finger" evidence="1">
    <location>
        <begin position="6"/>
        <end position="39"/>
    </location>
</feature>
<dbReference type="Proteomes" id="UP001242480">
    <property type="component" value="Unassembled WGS sequence"/>
</dbReference>
<evidence type="ECO:0000313" key="2">
    <source>
        <dbReference type="EMBL" id="MDQ0467619.1"/>
    </source>
</evidence>
<evidence type="ECO:0000259" key="1">
    <source>
        <dbReference type="Pfam" id="PF13490"/>
    </source>
</evidence>
<reference evidence="2 3" key="1">
    <citation type="submission" date="2023-07" db="EMBL/GenBank/DDBJ databases">
        <title>Genomic Encyclopedia of Type Strains, Phase IV (KMG-IV): sequencing the most valuable type-strain genomes for metagenomic binning, comparative biology and taxonomic classification.</title>
        <authorList>
            <person name="Goeker M."/>
        </authorList>
    </citation>
    <scope>NUCLEOTIDE SEQUENCE [LARGE SCALE GENOMIC DNA]</scope>
    <source>
        <strain evidence="2 3">DSM 19619</strain>
    </source>
</reference>
<dbReference type="InterPro" id="IPR041916">
    <property type="entry name" value="Anti_sigma_zinc_sf"/>
</dbReference>
<evidence type="ECO:0000313" key="3">
    <source>
        <dbReference type="Proteomes" id="UP001242480"/>
    </source>
</evidence>
<dbReference type="InterPro" id="IPR027383">
    <property type="entry name" value="Znf_put"/>
</dbReference>
<organism evidence="2 3">
    <name type="scientific">Labrys wisconsinensis</name>
    <dbReference type="NCBI Taxonomy" id="425677"/>
    <lineage>
        <taxon>Bacteria</taxon>
        <taxon>Pseudomonadati</taxon>
        <taxon>Pseudomonadota</taxon>
        <taxon>Alphaproteobacteria</taxon>
        <taxon>Hyphomicrobiales</taxon>
        <taxon>Xanthobacteraceae</taxon>
        <taxon>Labrys</taxon>
    </lineage>
</organism>
<comment type="caution">
    <text evidence="2">The sequence shown here is derived from an EMBL/GenBank/DDBJ whole genome shotgun (WGS) entry which is preliminary data.</text>
</comment>
<dbReference type="EMBL" id="JAUSVX010000001">
    <property type="protein sequence ID" value="MDQ0467619.1"/>
    <property type="molecule type" value="Genomic_DNA"/>
</dbReference>
<accession>A0ABU0J023</accession>
<keyword evidence="3" id="KW-1185">Reference proteome</keyword>
<protein>
    <submittedName>
        <fullName evidence="2">Anti-sigma factor RsiW</fullName>
    </submittedName>
</protein>
<gene>
    <name evidence="2" type="ORF">QO011_000614</name>
</gene>
<dbReference type="Gene3D" id="1.10.10.1320">
    <property type="entry name" value="Anti-sigma factor, zinc-finger domain"/>
    <property type="match status" value="1"/>
</dbReference>
<proteinExistence type="predicted"/>
<dbReference type="RefSeq" id="WP_307267495.1">
    <property type="nucleotide sequence ID" value="NZ_JAUSVX010000001.1"/>
</dbReference>
<sequence length="261" mass="27952">MTGRPCPDWEILLHGFIDGELDAAHALRCEQHLAECAGCTAAVRDLQALRRTIGQEGVRWPAPESLRRSVLAAVARETQASPAPRSRPFLSLRGASGALGRWSLVPSLAVLAAALVLVLASPRQGPGLTDELVAGHVRSLLASHLTDVATSDQHTVKPWFGGKVDFSPPVVDLAARGFPLIGGRVDYIGGRVVAALIYRRNGHVINLFVWPASGGAATALAREGYNLVNWTQAGLTFWAVSDLNAVELREFQEDFAEATPK</sequence>
<dbReference type="Pfam" id="PF13490">
    <property type="entry name" value="zf-HC2"/>
    <property type="match status" value="1"/>
</dbReference>